<dbReference type="Pfam" id="PF05970">
    <property type="entry name" value="PIF1"/>
    <property type="match status" value="1"/>
</dbReference>
<keyword evidence="1" id="KW-0347">Helicase</keyword>
<dbReference type="InterPro" id="IPR027417">
    <property type="entry name" value="P-loop_NTPase"/>
</dbReference>
<keyword evidence="1" id="KW-0378">Hydrolase</keyword>
<dbReference type="GO" id="GO:0000723">
    <property type="term" value="P:telomere maintenance"/>
    <property type="evidence" value="ECO:0007669"/>
    <property type="project" value="InterPro"/>
</dbReference>
<protein>
    <recommendedName>
        <fullName evidence="1">ATP-dependent DNA helicase</fullName>
        <ecNumber evidence="1">5.6.2.3</ecNumber>
    </recommendedName>
</protein>
<comment type="catalytic activity">
    <reaction evidence="1">
        <text>ATP + H2O = ADP + phosphate + H(+)</text>
        <dbReference type="Rhea" id="RHEA:13065"/>
        <dbReference type="ChEBI" id="CHEBI:15377"/>
        <dbReference type="ChEBI" id="CHEBI:15378"/>
        <dbReference type="ChEBI" id="CHEBI:30616"/>
        <dbReference type="ChEBI" id="CHEBI:43474"/>
        <dbReference type="ChEBI" id="CHEBI:456216"/>
        <dbReference type="EC" id="5.6.2.3"/>
    </reaction>
</comment>
<evidence type="ECO:0000313" key="5">
    <source>
        <dbReference type="Proteomes" id="UP000541558"/>
    </source>
</evidence>
<dbReference type="PANTHER" id="PTHR47642">
    <property type="entry name" value="ATP-DEPENDENT DNA HELICASE"/>
    <property type="match status" value="1"/>
</dbReference>
<dbReference type="GO" id="GO:0006310">
    <property type="term" value="P:DNA recombination"/>
    <property type="evidence" value="ECO:0007669"/>
    <property type="project" value="UniProtKB-KW"/>
</dbReference>
<dbReference type="InterPro" id="IPR051055">
    <property type="entry name" value="PIF1_helicase"/>
</dbReference>
<dbReference type="Proteomes" id="UP000541558">
    <property type="component" value="Unassembled WGS sequence"/>
</dbReference>
<organism evidence="4 5">
    <name type="scientific">Ephemerocybe angulata</name>
    <dbReference type="NCBI Taxonomy" id="980116"/>
    <lineage>
        <taxon>Eukaryota</taxon>
        <taxon>Fungi</taxon>
        <taxon>Dikarya</taxon>
        <taxon>Basidiomycota</taxon>
        <taxon>Agaricomycotina</taxon>
        <taxon>Agaricomycetes</taxon>
        <taxon>Agaricomycetidae</taxon>
        <taxon>Agaricales</taxon>
        <taxon>Agaricineae</taxon>
        <taxon>Psathyrellaceae</taxon>
        <taxon>Ephemerocybe</taxon>
    </lineage>
</organism>
<dbReference type="GO" id="GO:0006281">
    <property type="term" value="P:DNA repair"/>
    <property type="evidence" value="ECO:0007669"/>
    <property type="project" value="UniProtKB-KW"/>
</dbReference>
<sequence length="883" mass="99883">MKGINPDTLKIIAGKLQDGEQFKPSTDEEKACFDVMDQESAGYIVDYVVKMGLKTYQIFSSIYDVFGKNTDIWEESKSDADAARRLVLKMANSLTSKIEIGGPMAALYLLGHPDRYSSHSFLPFYWRPYAMDVLKEWEMAAERFDDRERNEKDDVTISRNNGNFVSRSNVDDYKMRPAALSSVCLYDYVQCSVRKDLSVLKKGRSPYYLYDEAHPLHASHGVVFDISRKDGIVPNFIGPYLPRKDSEDRDYYCCVMLTLFSPWRSGLDLKRSSETWCDAFDAYQFSEHHSTIIHNMYIRYECYDARDDYFSQLKLRVAAQKNNETIADATEEDAECEEDLDPGDQYDGDDLVFDANNPESMGVWSKRKRAQMQDAQLVMQSAGWTAGVFGTEMDVSQEFAPEQLLPPTHWKKIVAGEKNRILDSRKAALNACDEKRSKGSAPTKNDARVIPGAYLLAKFEVKDTDVYEVMASVLSEWTLNEEQERAFRIVANHSVSVTPDPLRMYIAGMGGTGKTRVISALRSWFEARGEKYRFVVLAPTGAAASQLTGSTYHSFLGINTGDRRKSRKRGGRALDLARGRMRGVEYIFIDEVSMISCQDLYLIDARLKDITRVEDEPFGGVNVILAGDFAQLPPAKGNALYSSEVSQIQLPRASPESQENTLGLLVWHHFVTVMVLKQNMRQMNISAEDRALRAALIRMRYKECTNEDIQFLCTRIPSFNDTIDINDPRLRYASIITSWNTHKDSINAMNSARFAQEHGRTLHHFYSVDKQSQPRNGSVKKKKSAKGPPERPIRLTPEVQAALWDSPPVTSDHIPACLALCVGMPVMIRYNDATELSITKGQEATVKGWTSREIPGHPGRQSLEVLFIELVNPKTPVKLPHLP</sequence>
<comment type="similarity">
    <text evidence="1">Belongs to the helicase family.</text>
</comment>
<dbReference type="GO" id="GO:0043139">
    <property type="term" value="F:5'-3' DNA helicase activity"/>
    <property type="evidence" value="ECO:0007669"/>
    <property type="project" value="UniProtKB-EC"/>
</dbReference>
<dbReference type="GO" id="GO:0005524">
    <property type="term" value="F:ATP binding"/>
    <property type="evidence" value="ECO:0007669"/>
    <property type="project" value="UniProtKB-KW"/>
</dbReference>
<dbReference type="AlphaFoldDB" id="A0A8H5B935"/>
<dbReference type="InterPro" id="IPR010285">
    <property type="entry name" value="DNA_helicase_pif1-like_DEAD"/>
</dbReference>
<dbReference type="Gene3D" id="3.40.50.300">
    <property type="entry name" value="P-loop containing nucleotide triphosphate hydrolases"/>
    <property type="match status" value="1"/>
</dbReference>
<dbReference type="GO" id="GO:0016787">
    <property type="term" value="F:hydrolase activity"/>
    <property type="evidence" value="ECO:0007669"/>
    <property type="project" value="UniProtKB-KW"/>
</dbReference>
<evidence type="ECO:0000256" key="2">
    <source>
        <dbReference type="SAM" id="MobiDB-lite"/>
    </source>
</evidence>
<dbReference type="EC" id="5.6.2.3" evidence="1"/>
<dbReference type="PANTHER" id="PTHR47642:SF5">
    <property type="entry name" value="ATP-DEPENDENT DNA HELICASE"/>
    <property type="match status" value="1"/>
</dbReference>
<comment type="caution">
    <text evidence="4">The sequence shown here is derived from an EMBL/GenBank/DDBJ whole genome shotgun (WGS) entry which is preliminary data.</text>
</comment>
<dbReference type="SUPFAM" id="SSF52540">
    <property type="entry name" value="P-loop containing nucleoside triphosphate hydrolases"/>
    <property type="match status" value="2"/>
</dbReference>
<reference evidence="4 5" key="1">
    <citation type="journal article" date="2020" name="ISME J.">
        <title>Uncovering the hidden diversity of litter-decomposition mechanisms in mushroom-forming fungi.</title>
        <authorList>
            <person name="Floudas D."/>
            <person name="Bentzer J."/>
            <person name="Ahren D."/>
            <person name="Johansson T."/>
            <person name="Persson P."/>
            <person name="Tunlid A."/>
        </authorList>
    </citation>
    <scope>NUCLEOTIDE SEQUENCE [LARGE SCALE GENOMIC DNA]</scope>
    <source>
        <strain evidence="4 5">CBS 175.51</strain>
    </source>
</reference>
<keyword evidence="1" id="KW-0233">DNA recombination</keyword>
<gene>
    <name evidence="4" type="ORF">D9611_014725</name>
</gene>
<dbReference type="OrthoDB" id="432234at2759"/>
<evidence type="ECO:0000259" key="3">
    <source>
        <dbReference type="Pfam" id="PF05970"/>
    </source>
</evidence>
<dbReference type="EMBL" id="JAACJK010000177">
    <property type="protein sequence ID" value="KAF5318894.1"/>
    <property type="molecule type" value="Genomic_DNA"/>
</dbReference>
<keyword evidence="1" id="KW-0234">DNA repair</keyword>
<keyword evidence="1" id="KW-0547">Nucleotide-binding</keyword>
<proteinExistence type="inferred from homology"/>
<feature type="domain" description="DNA helicase Pif1-like DEAD-box helicase" evidence="3">
    <location>
        <begin position="479"/>
        <end position="689"/>
    </location>
</feature>
<feature type="region of interest" description="Disordered" evidence="2">
    <location>
        <begin position="768"/>
        <end position="792"/>
    </location>
</feature>
<keyword evidence="5" id="KW-1185">Reference proteome</keyword>
<accession>A0A8H5B935</accession>
<comment type="cofactor">
    <cofactor evidence="1">
        <name>Mg(2+)</name>
        <dbReference type="ChEBI" id="CHEBI:18420"/>
    </cofactor>
</comment>
<keyword evidence="1" id="KW-0227">DNA damage</keyword>
<name>A0A8H5B935_9AGAR</name>
<keyword evidence="1" id="KW-0067">ATP-binding</keyword>
<evidence type="ECO:0000256" key="1">
    <source>
        <dbReference type="RuleBase" id="RU363044"/>
    </source>
</evidence>
<evidence type="ECO:0000313" key="4">
    <source>
        <dbReference type="EMBL" id="KAF5318894.1"/>
    </source>
</evidence>